<dbReference type="AlphaFoldDB" id="A0A426YFX5"/>
<dbReference type="InterPro" id="IPR039607">
    <property type="entry name" value="VQ_8/17/18/20/21/25"/>
</dbReference>
<comment type="caution">
    <text evidence="3">The sequence shown here is derived from an EMBL/GenBank/DDBJ whole genome shotgun (WGS) entry which is preliminary data.</text>
</comment>
<feature type="domain" description="VQ" evidence="2">
    <location>
        <begin position="69"/>
        <end position="94"/>
    </location>
</feature>
<keyword evidence="1" id="KW-0732">Signal</keyword>
<evidence type="ECO:0000313" key="3">
    <source>
        <dbReference type="EMBL" id="RRT50654.1"/>
    </source>
</evidence>
<dbReference type="PANTHER" id="PTHR33143">
    <property type="entry name" value="F16F4.1 PROTEIN-RELATED"/>
    <property type="match status" value="1"/>
</dbReference>
<evidence type="ECO:0000256" key="1">
    <source>
        <dbReference type="SAM" id="SignalP"/>
    </source>
</evidence>
<gene>
    <name evidence="3" type="ORF">B296_00040879</name>
</gene>
<name>A0A426YFX5_ENSVE</name>
<dbReference type="GO" id="GO:0005634">
    <property type="term" value="C:nucleus"/>
    <property type="evidence" value="ECO:0007669"/>
    <property type="project" value="TreeGrafter"/>
</dbReference>
<feature type="signal peptide" evidence="1">
    <location>
        <begin position="1"/>
        <end position="18"/>
    </location>
</feature>
<dbReference type="PANTHER" id="PTHR33143:SF6">
    <property type="entry name" value="OS08G0102900 PROTEIN"/>
    <property type="match status" value="1"/>
</dbReference>
<organism evidence="3 4">
    <name type="scientific">Ensete ventricosum</name>
    <name type="common">Abyssinian banana</name>
    <name type="synonym">Musa ensete</name>
    <dbReference type="NCBI Taxonomy" id="4639"/>
    <lineage>
        <taxon>Eukaryota</taxon>
        <taxon>Viridiplantae</taxon>
        <taxon>Streptophyta</taxon>
        <taxon>Embryophyta</taxon>
        <taxon>Tracheophyta</taxon>
        <taxon>Spermatophyta</taxon>
        <taxon>Magnoliopsida</taxon>
        <taxon>Liliopsida</taxon>
        <taxon>Zingiberales</taxon>
        <taxon>Musaceae</taxon>
        <taxon>Ensete</taxon>
    </lineage>
</organism>
<accession>A0A426YFX5</accession>
<dbReference type="Proteomes" id="UP000287651">
    <property type="component" value="Unassembled WGS sequence"/>
</dbReference>
<reference evidence="3 4" key="1">
    <citation type="journal article" date="2014" name="Agronomy (Basel)">
        <title>A Draft Genome Sequence for Ensete ventricosum, the Drought-Tolerant Tree Against Hunger.</title>
        <authorList>
            <person name="Harrison J."/>
            <person name="Moore K.A."/>
            <person name="Paszkiewicz K."/>
            <person name="Jones T."/>
            <person name="Grant M."/>
            <person name="Ambacheew D."/>
            <person name="Muzemil S."/>
            <person name="Studholme D.J."/>
        </authorList>
    </citation>
    <scope>NUCLEOTIDE SEQUENCE [LARGE SCALE GENOMIC DNA]</scope>
</reference>
<protein>
    <recommendedName>
        <fullName evidence="2">VQ domain-containing protein</fullName>
    </recommendedName>
</protein>
<proteinExistence type="predicted"/>
<evidence type="ECO:0000259" key="2">
    <source>
        <dbReference type="Pfam" id="PF05678"/>
    </source>
</evidence>
<dbReference type="InterPro" id="IPR008889">
    <property type="entry name" value="VQ"/>
</dbReference>
<sequence>MWTLLLLRWLRLPRSMDCSDLAMGDGQASRRELLGPRPAPLRIRKDSYKLKKPPVAPPQHRPPIIIYAISPKVIHTTPGDFMSVVQRLTGAAAASSSSSSADAPLATGEVLSPAARLAVLEKVAKGAMSDDLLGTGGGTSMLDRPAASFHGILSPVPSSLPWISPNSFASSTGQTQISFVNELSPAIHGGRSFPEMINSFMPSPSNFLSGGMVPSPAAFWDLFNQHQDS</sequence>
<feature type="chain" id="PRO_5018965843" description="VQ domain-containing protein" evidence="1">
    <location>
        <begin position="19"/>
        <end position="229"/>
    </location>
</feature>
<evidence type="ECO:0000313" key="4">
    <source>
        <dbReference type="Proteomes" id="UP000287651"/>
    </source>
</evidence>
<dbReference type="Pfam" id="PF05678">
    <property type="entry name" value="VQ"/>
    <property type="match status" value="1"/>
</dbReference>
<dbReference type="EMBL" id="AMZH03012641">
    <property type="protein sequence ID" value="RRT50654.1"/>
    <property type="molecule type" value="Genomic_DNA"/>
</dbReference>